<dbReference type="EMBL" id="JBBNAG010000003">
    <property type="protein sequence ID" value="KAK9148259.1"/>
    <property type="molecule type" value="Genomic_DNA"/>
</dbReference>
<gene>
    <name evidence="1" type="ORF">Scep_007016</name>
</gene>
<organism evidence="1 2">
    <name type="scientific">Stephania cephalantha</name>
    <dbReference type="NCBI Taxonomy" id="152367"/>
    <lineage>
        <taxon>Eukaryota</taxon>
        <taxon>Viridiplantae</taxon>
        <taxon>Streptophyta</taxon>
        <taxon>Embryophyta</taxon>
        <taxon>Tracheophyta</taxon>
        <taxon>Spermatophyta</taxon>
        <taxon>Magnoliopsida</taxon>
        <taxon>Ranunculales</taxon>
        <taxon>Menispermaceae</taxon>
        <taxon>Menispermoideae</taxon>
        <taxon>Cissampelideae</taxon>
        <taxon>Stephania</taxon>
    </lineage>
</organism>
<proteinExistence type="predicted"/>
<protein>
    <submittedName>
        <fullName evidence="1">Uncharacterized protein</fullName>
    </submittedName>
</protein>
<keyword evidence="2" id="KW-1185">Reference proteome</keyword>
<dbReference type="Proteomes" id="UP001419268">
    <property type="component" value="Unassembled WGS sequence"/>
</dbReference>
<sequence length="221" mass="26055">MREGKSEVEYQKEISEFIDEILVNLEKISQARGVVQVGNHAMDSSYPHNYGRFEDSHYYNVNRLCITTTRLLWAHVKLQIPQHEGNQQFHQNTSLEDMVKQLIDNQQKVNRILEEIREIDFEISGLKDLETQLIQYNVRLQNMTYEEKLCSTQPIFNPEEDVSVDTLKNFEVNEVTWMDDYLRETLEECEVFQIEPEIVIALNEGENEMKIDVISDKPEKP</sequence>
<evidence type="ECO:0000313" key="1">
    <source>
        <dbReference type="EMBL" id="KAK9148259.1"/>
    </source>
</evidence>
<dbReference type="AlphaFoldDB" id="A0AAP0KAQ0"/>
<comment type="caution">
    <text evidence="1">The sequence shown here is derived from an EMBL/GenBank/DDBJ whole genome shotgun (WGS) entry which is preliminary data.</text>
</comment>
<accession>A0AAP0KAQ0</accession>
<reference evidence="1 2" key="1">
    <citation type="submission" date="2024-01" db="EMBL/GenBank/DDBJ databases">
        <title>Genome assemblies of Stephania.</title>
        <authorList>
            <person name="Yang L."/>
        </authorList>
    </citation>
    <scope>NUCLEOTIDE SEQUENCE [LARGE SCALE GENOMIC DNA]</scope>
    <source>
        <strain evidence="1">JXDWG</strain>
        <tissue evidence="1">Leaf</tissue>
    </source>
</reference>
<evidence type="ECO:0000313" key="2">
    <source>
        <dbReference type="Proteomes" id="UP001419268"/>
    </source>
</evidence>
<name>A0AAP0KAQ0_9MAGN</name>